<evidence type="ECO:0000256" key="1">
    <source>
        <dbReference type="SAM" id="MobiDB-lite"/>
    </source>
</evidence>
<keyword evidence="2" id="KW-0732">Signal</keyword>
<gene>
    <name evidence="4" type="ORF">UCRPA7_8665</name>
</gene>
<evidence type="ECO:0000313" key="5">
    <source>
        <dbReference type="Proteomes" id="UP000014074"/>
    </source>
</evidence>
<feature type="region of interest" description="Disordered" evidence="1">
    <location>
        <begin position="212"/>
        <end position="272"/>
    </location>
</feature>
<dbReference type="Proteomes" id="UP000014074">
    <property type="component" value="Unassembled WGS sequence"/>
</dbReference>
<feature type="compositionally biased region" description="Low complexity" evidence="1">
    <location>
        <begin position="48"/>
        <end position="72"/>
    </location>
</feature>
<feature type="compositionally biased region" description="Gly residues" evidence="1">
    <location>
        <begin position="538"/>
        <end position="554"/>
    </location>
</feature>
<dbReference type="RefSeq" id="XP_007919367.1">
    <property type="nucleotide sequence ID" value="XM_007921176.1"/>
</dbReference>
<feature type="region of interest" description="Disordered" evidence="1">
    <location>
        <begin position="41"/>
        <end position="72"/>
    </location>
</feature>
<feature type="chain" id="PRO_5004451801" evidence="2">
    <location>
        <begin position="20"/>
        <end position="595"/>
    </location>
</feature>
<name>R8B950_PHAM7</name>
<dbReference type="InterPro" id="IPR002889">
    <property type="entry name" value="WSC_carb-bd"/>
</dbReference>
<sequence length="595" mass="59156">MRLNTALLLVGALPGLSVADGVVRRRFNFARQAFANTTTPVESGTTLVPSETATTAVATTSTTSSPSGTSSVDLSDAVLTNAAIIEVDGKPAVLMTPPANGEASIVVNADAPETSAGQGVSCSFDLTATSSSTKHKRAATDCTLAVVLDGQTVYNETIDDNAGAASTIDTDAVYTSSSPLLQIIETCGDDPVPVVISNVQLVAAAISSSSSSSTVLSTSAPTSSGTVSGNTTEPVTSGSAPITTGPVTTPASSTATGTDTATTSGSATASGVVPTETAGFPGLIGDFAFFGCVGSVDNFPTFSLFASSEYMDLEMCTSYCGNQTFAGVYDGDCYCGTQIDGALTERVPTGQCDIPCPGDDSENCGGIRPDSALARRQAAIPNTILLTVYININLPATTVTATVTAVTTIVSTASAGDVVTVTSAIAPSSTTIICVGGYCGFWTFVAFPGADCSGELVYVIETCSCEGGWTYQPKICTGDSCVGITVYKPVECTNTTTAVGVCAPAACDSCEGGVYFTQTPGAATATLTAIGGTPTGSSGTGSGSGGSGGSGSGSGETTAVVVSQPSSTIVTAGSDRVAATLSFLAPALFALVLLY</sequence>
<dbReference type="PROSITE" id="PS51212">
    <property type="entry name" value="WSC"/>
    <property type="match status" value="1"/>
</dbReference>
<feature type="region of interest" description="Disordered" evidence="1">
    <location>
        <begin position="534"/>
        <end position="558"/>
    </location>
</feature>
<dbReference type="HOGENOM" id="CLU_458689_0_0_1"/>
<accession>R8B950</accession>
<dbReference type="GeneID" id="19329538"/>
<feature type="domain" description="WSC" evidence="3">
    <location>
        <begin position="286"/>
        <end position="379"/>
    </location>
</feature>
<protein>
    <submittedName>
        <fullName evidence="4">Putative wsc domain-containing protein</fullName>
    </submittedName>
</protein>
<evidence type="ECO:0000313" key="4">
    <source>
        <dbReference type="EMBL" id="EON95820.1"/>
    </source>
</evidence>
<dbReference type="OrthoDB" id="2019572at2759"/>
<dbReference type="Pfam" id="PF01822">
    <property type="entry name" value="WSC"/>
    <property type="match status" value="1"/>
</dbReference>
<feature type="compositionally biased region" description="Low complexity" evidence="1">
    <location>
        <begin position="212"/>
        <end position="224"/>
    </location>
</feature>
<dbReference type="AlphaFoldDB" id="R8B950"/>
<reference evidence="5" key="1">
    <citation type="journal article" date="2013" name="Genome Announc.">
        <title>Draft genome sequence of the ascomycete Phaeoacremonium aleophilum strain UCR-PA7, a causal agent of the esca disease complex in grapevines.</title>
        <authorList>
            <person name="Blanco-Ulate B."/>
            <person name="Rolshausen P."/>
            <person name="Cantu D."/>
        </authorList>
    </citation>
    <scope>NUCLEOTIDE SEQUENCE [LARGE SCALE GENOMIC DNA]</scope>
    <source>
        <strain evidence="5">UCR-PA7</strain>
    </source>
</reference>
<dbReference type="EMBL" id="KB933372">
    <property type="protein sequence ID" value="EON95820.1"/>
    <property type="molecule type" value="Genomic_DNA"/>
</dbReference>
<organism evidence="4 5">
    <name type="scientific">Phaeoacremonium minimum (strain UCR-PA7)</name>
    <name type="common">Esca disease fungus</name>
    <name type="synonym">Togninia minima</name>
    <dbReference type="NCBI Taxonomy" id="1286976"/>
    <lineage>
        <taxon>Eukaryota</taxon>
        <taxon>Fungi</taxon>
        <taxon>Dikarya</taxon>
        <taxon>Ascomycota</taxon>
        <taxon>Pezizomycotina</taxon>
        <taxon>Sordariomycetes</taxon>
        <taxon>Sordariomycetidae</taxon>
        <taxon>Togniniales</taxon>
        <taxon>Togniniaceae</taxon>
        <taxon>Phaeoacremonium</taxon>
    </lineage>
</organism>
<dbReference type="eggNOG" id="ENOG502QQ7T">
    <property type="taxonomic scope" value="Eukaryota"/>
</dbReference>
<feature type="signal peptide" evidence="2">
    <location>
        <begin position="1"/>
        <end position="19"/>
    </location>
</feature>
<keyword evidence="5" id="KW-1185">Reference proteome</keyword>
<evidence type="ECO:0000256" key="2">
    <source>
        <dbReference type="SAM" id="SignalP"/>
    </source>
</evidence>
<evidence type="ECO:0000259" key="3">
    <source>
        <dbReference type="PROSITE" id="PS51212"/>
    </source>
</evidence>
<feature type="compositionally biased region" description="Low complexity" evidence="1">
    <location>
        <begin position="243"/>
        <end position="272"/>
    </location>
</feature>
<dbReference type="SMART" id="SM00321">
    <property type="entry name" value="WSC"/>
    <property type="match status" value="1"/>
</dbReference>
<proteinExistence type="predicted"/>
<feature type="compositionally biased region" description="Polar residues" evidence="1">
    <location>
        <begin position="225"/>
        <end position="242"/>
    </location>
</feature>
<dbReference type="KEGG" id="tmn:UCRPA7_8665"/>